<comment type="subcellular location">
    <subcellularLocation>
        <location evidence="5 6">Cytoplasm</location>
    </subcellularLocation>
</comment>
<evidence type="ECO:0000313" key="11">
    <source>
        <dbReference type="Proteomes" id="UP000823201"/>
    </source>
</evidence>
<organism evidence="10 11">
    <name type="scientific">Sporolactobacillus spathodeae</name>
    <dbReference type="NCBI Taxonomy" id="1465502"/>
    <lineage>
        <taxon>Bacteria</taxon>
        <taxon>Bacillati</taxon>
        <taxon>Bacillota</taxon>
        <taxon>Bacilli</taxon>
        <taxon>Bacillales</taxon>
        <taxon>Sporolactobacillaceae</taxon>
        <taxon>Sporolactobacillus</taxon>
    </lineage>
</organism>
<protein>
    <recommendedName>
        <fullName evidence="5">Exodeoxyribonuclease 7 large subunit</fullName>
        <ecNumber evidence="5">3.1.11.6</ecNumber>
    </recommendedName>
    <alternativeName>
        <fullName evidence="5">Exodeoxyribonuclease VII large subunit</fullName>
        <shortName evidence="5">Exonuclease VII large subunit</shortName>
    </alternativeName>
</protein>
<dbReference type="Proteomes" id="UP000823201">
    <property type="component" value="Unassembled WGS sequence"/>
</dbReference>
<name>A0ABS2QB98_9BACL</name>
<dbReference type="InterPro" id="IPR020579">
    <property type="entry name" value="Exonuc_VII_lsu_C"/>
</dbReference>
<comment type="caution">
    <text evidence="10">The sequence shown here is derived from an EMBL/GenBank/DDBJ whole genome shotgun (WGS) entry which is preliminary data.</text>
</comment>
<keyword evidence="1 5" id="KW-0963">Cytoplasm</keyword>
<comment type="similarity">
    <text evidence="5 6">Belongs to the XseA family.</text>
</comment>
<comment type="catalytic activity">
    <reaction evidence="5 6">
        <text>Exonucleolytic cleavage in either 5'- to 3'- or 3'- to 5'-direction to yield nucleoside 5'-phosphates.</text>
        <dbReference type="EC" id="3.1.11.6"/>
    </reaction>
</comment>
<keyword evidence="4 5" id="KW-0269">Exonuclease</keyword>
<keyword evidence="7" id="KW-0175">Coiled coil</keyword>
<keyword evidence="3 5" id="KW-0378">Hydrolase</keyword>
<dbReference type="InterPro" id="IPR025824">
    <property type="entry name" value="OB-fold_nuc-bd_dom"/>
</dbReference>
<feature type="domain" description="Exonuclease VII large subunit C-terminal" evidence="8">
    <location>
        <begin position="131"/>
        <end position="446"/>
    </location>
</feature>
<dbReference type="HAMAP" id="MF_00378">
    <property type="entry name" value="Exonuc_7_L"/>
    <property type="match status" value="1"/>
</dbReference>
<dbReference type="Pfam" id="PF02601">
    <property type="entry name" value="Exonuc_VII_L"/>
    <property type="match status" value="1"/>
</dbReference>
<evidence type="ECO:0000256" key="7">
    <source>
        <dbReference type="SAM" id="Coils"/>
    </source>
</evidence>
<dbReference type="InterPro" id="IPR003753">
    <property type="entry name" value="Exonuc_VII_L"/>
</dbReference>
<dbReference type="PANTHER" id="PTHR30008:SF0">
    <property type="entry name" value="EXODEOXYRIBONUCLEASE 7 LARGE SUBUNIT"/>
    <property type="match status" value="1"/>
</dbReference>
<gene>
    <name evidence="5" type="primary">xseA</name>
    <name evidence="10" type="ORF">JOC27_002142</name>
</gene>
<dbReference type="GO" id="GO:0008855">
    <property type="term" value="F:exodeoxyribonuclease VII activity"/>
    <property type="evidence" value="ECO:0007669"/>
    <property type="project" value="UniProtKB-EC"/>
</dbReference>
<dbReference type="Pfam" id="PF13742">
    <property type="entry name" value="tRNA_anti_2"/>
    <property type="match status" value="1"/>
</dbReference>
<evidence type="ECO:0000256" key="3">
    <source>
        <dbReference type="ARBA" id="ARBA00022801"/>
    </source>
</evidence>
<accession>A0ABS2QB98</accession>
<dbReference type="RefSeq" id="WP_205007236.1">
    <property type="nucleotide sequence ID" value="NZ_CBCRXA010000021.1"/>
</dbReference>
<evidence type="ECO:0000256" key="5">
    <source>
        <dbReference type="HAMAP-Rule" id="MF_00378"/>
    </source>
</evidence>
<evidence type="ECO:0000259" key="8">
    <source>
        <dbReference type="Pfam" id="PF02601"/>
    </source>
</evidence>
<evidence type="ECO:0000256" key="2">
    <source>
        <dbReference type="ARBA" id="ARBA00022722"/>
    </source>
</evidence>
<dbReference type="EC" id="3.1.11.6" evidence="5"/>
<keyword evidence="11" id="KW-1185">Reference proteome</keyword>
<comment type="subunit">
    <text evidence="5">Heterooligomer composed of large and small subunits.</text>
</comment>
<evidence type="ECO:0000256" key="6">
    <source>
        <dbReference type="RuleBase" id="RU004355"/>
    </source>
</evidence>
<dbReference type="CDD" id="cd04489">
    <property type="entry name" value="ExoVII_LU_OBF"/>
    <property type="match status" value="1"/>
</dbReference>
<evidence type="ECO:0000256" key="4">
    <source>
        <dbReference type="ARBA" id="ARBA00022839"/>
    </source>
</evidence>
<dbReference type="EMBL" id="JAFBEV010000021">
    <property type="protein sequence ID" value="MBM7658680.1"/>
    <property type="molecule type" value="Genomic_DNA"/>
</dbReference>
<keyword evidence="2 5" id="KW-0540">Nuclease</keyword>
<reference evidence="10 11" key="1">
    <citation type="submission" date="2021-01" db="EMBL/GenBank/DDBJ databases">
        <title>Genomic Encyclopedia of Type Strains, Phase IV (KMG-IV): sequencing the most valuable type-strain genomes for metagenomic binning, comparative biology and taxonomic classification.</title>
        <authorList>
            <person name="Goeker M."/>
        </authorList>
    </citation>
    <scope>NUCLEOTIDE SEQUENCE [LARGE SCALE GENOMIC DNA]</scope>
    <source>
        <strain evidence="10 11">DSM 100968</strain>
    </source>
</reference>
<feature type="coiled-coil region" evidence="7">
    <location>
        <begin position="317"/>
        <end position="397"/>
    </location>
</feature>
<comment type="function">
    <text evidence="5">Bidirectionally degrades single-stranded DNA into large acid-insoluble oligonucleotides, which are then degraded further into small acid-soluble oligonucleotides.</text>
</comment>
<dbReference type="PANTHER" id="PTHR30008">
    <property type="entry name" value="EXODEOXYRIBONUCLEASE 7 LARGE SUBUNIT"/>
    <property type="match status" value="1"/>
</dbReference>
<proteinExistence type="inferred from homology"/>
<dbReference type="NCBIfam" id="TIGR00237">
    <property type="entry name" value="xseA"/>
    <property type="match status" value="1"/>
</dbReference>
<evidence type="ECO:0000256" key="1">
    <source>
        <dbReference type="ARBA" id="ARBA00022490"/>
    </source>
</evidence>
<sequence length="457" mass="51700">MDDYNRNPADRYVSVTRLTRYIKQRMETDQALQNVWLKGEISNFKRHSRGHLYLTLKDNNARIKAVMFASSARNLTFAPTDGMKVLVQGSIALYEPYGEYQIYIRSMEQDGLGQLFLAYEALKKKLQAKGWFDPAQKKEIPKVSYEIGIVTSPTGAVIRDLFVTIKRRFPAARITLFPVLVQGAEAAPSIVRAIQQANNLGTLDLLVVGRGGGSIEDLWAFNEETVASAIFQSVLPVISAVGHETDFTIADFVADKRAATPTAAGEFAVPDFRDLNRQIDELRARAVRAIRSQIKQQGDRLAGFDGAYAFRYPRQLVLQKEQQFDQLREQGRRAMQQLIQQKSERLASLDRLLVRSDPSALLEQSKRTLIETVDKLKQKLQQLLRNKETDCERLMVQLNALSPLKVMARGYSLAYNDADQLLKSVHDVVPGDPLVLRMHDGRVDCQVWGIEEEKTDE</sequence>
<evidence type="ECO:0000259" key="9">
    <source>
        <dbReference type="Pfam" id="PF13742"/>
    </source>
</evidence>
<evidence type="ECO:0000313" key="10">
    <source>
        <dbReference type="EMBL" id="MBM7658680.1"/>
    </source>
</evidence>
<feature type="domain" description="OB-fold nucleic acid binding" evidence="9">
    <location>
        <begin position="14"/>
        <end position="108"/>
    </location>
</feature>